<reference evidence="1" key="1">
    <citation type="submission" date="2014-11" db="EMBL/GenBank/DDBJ databases">
        <authorList>
            <person name="Amaro Gonzalez C."/>
        </authorList>
    </citation>
    <scope>NUCLEOTIDE SEQUENCE</scope>
</reference>
<protein>
    <submittedName>
        <fullName evidence="1">Uncharacterized protein</fullName>
    </submittedName>
</protein>
<proteinExistence type="predicted"/>
<accession>A0A0E9SQF8</accession>
<name>A0A0E9SQF8_ANGAN</name>
<evidence type="ECO:0000313" key="1">
    <source>
        <dbReference type="EMBL" id="JAH42733.1"/>
    </source>
</evidence>
<dbReference type="EMBL" id="GBXM01065844">
    <property type="protein sequence ID" value="JAH42733.1"/>
    <property type="molecule type" value="Transcribed_RNA"/>
</dbReference>
<reference evidence="1" key="2">
    <citation type="journal article" date="2015" name="Fish Shellfish Immunol.">
        <title>Early steps in the European eel (Anguilla anguilla)-Vibrio vulnificus interaction in the gills: Role of the RtxA13 toxin.</title>
        <authorList>
            <person name="Callol A."/>
            <person name="Pajuelo D."/>
            <person name="Ebbesson L."/>
            <person name="Teles M."/>
            <person name="MacKenzie S."/>
            <person name="Amaro C."/>
        </authorList>
    </citation>
    <scope>NUCLEOTIDE SEQUENCE</scope>
</reference>
<organism evidence="1">
    <name type="scientific">Anguilla anguilla</name>
    <name type="common">European freshwater eel</name>
    <name type="synonym">Muraena anguilla</name>
    <dbReference type="NCBI Taxonomy" id="7936"/>
    <lineage>
        <taxon>Eukaryota</taxon>
        <taxon>Metazoa</taxon>
        <taxon>Chordata</taxon>
        <taxon>Craniata</taxon>
        <taxon>Vertebrata</taxon>
        <taxon>Euteleostomi</taxon>
        <taxon>Actinopterygii</taxon>
        <taxon>Neopterygii</taxon>
        <taxon>Teleostei</taxon>
        <taxon>Anguilliformes</taxon>
        <taxon>Anguillidae</taxon>
        <taxon>Anguilla</taxon>
    </lineage>
</organism>
<sequence>MRSIGPSLPG</sequence>